<keyword evidence="2" id="KW-1185">Reference proteome</keyword>
<proteinExistence type="predicted"/>
<evidence type="ECO:0000313" key="2">
    <source>
        <dbReference type="Proteomes" id="UP001206206"/>
    </source>
</evidence>
<name>A0ABT1P7G0_9ACTN</name>
<accession>A0ABT1P7G0</accession>
<organism evidence="1 2">
    <name type="scientific">Streptantibioticus rubrisoli</name>
    <dbReference type="NCBI Taxonomy" id="1387313"/>
    <lineage>
        <taxon>Bacteria</taxon>
        <taxon>Bacillati</taxon>
        <taxon>Actinomycetota</taxon>
        <taxon>Actinomycetes</taxon>
        <taxon>Kitasatosporales</taxon>
        <taxon>Streptomycetaceae</taxon>
        <taxon>Streptantibioticus</taxon>
    </lineage>
</organism>
<dbReference type="Proteomes" id="UP001206206">
    <property type="component" value="Unassembled WGS sequence"/>
</dbReference>
<protein>
    <submittedName>
        <fullName evidence="1">Uncharacterized protein</fullName>
    </submittedName>
</protein>
<dbReference type="EMBL" id="JANFNH010000002">
    <property type="protein sequence ID" value="MCQ4041306.1"/>
    <property type="molecule type" value="Genomic_DNA"/>
</dbReference>
<dbReference type="RefSeq" id="WP_255925268.1">
    <property type="nucleotide sequence ID" value="NZ_JANFNH010000002.1"/>
</dbReference>
<sequence>MSSGITSDTGIRPADARADGSPGSLAALEAAVARLTGAALALRDDTGPWAVSRREEAADRAVDLLAARAWRALPAASHGNAEVAARRCVCYLLARDTALAAGCRDTDPARAHRLAAHALLLLTLAEHFDAATFRTRELLGPAPEGRLLAAWRMVDEALERLSTTRHEWVGAEPGVVAAAGWVLVDRVGRLLTGAALVAQAAGRNRTAEHPDATAELLVNAARRYAWNHLRGPAPEAATPTHVRRSLELLCALAPGGKGAP</sequence>
<reference evidence="1 2" key="1">
    <citation type="submission" date="2022-06" db="EMBL/GenBank/DDBJ databases">
        <title>Draft genome sequence of type strain Streptomyces rubrisoli DSM 42083.</title>
        <authorList>
            <person name="Duangmal K."/>
            <person name="Klaysubun C."/>
        </authorList>
    </citation>
    <scope>NUCLEOTIDE SEQUENCE [LARGE SCALE GENOMIC DNA]</scope>
    <source>
        <strain evidence="1 2">DSM 42083</strain>
    </source>
</reference>
<comment type="caution">
    <text evidence="1">The sequence shown here is derived from an EMBL/GenBank/DDBJ whole genome shotgun (WGS) entry which is preliminary data.</text>
</comment>
<evidence type="ECO:0000313" key="1">
    <source>
        <dbReference type="EMBL" id="MCQ4041306.1"/>
    </source>
</evidence>
<gene>
    <name evidence="1" type="ORF">NON19_04495</name>
</gene>